<dbReference type="EMBL" id="BARV01036300">
    <property type="protein sequence ID" value="GAI52520.1"/>
    <property type="molecule type" value="Genomic_DNA"/>
</dbReference>
<protein>
    <recommendedName>
        <fullName evidence="1">DUF4159 domain-containing protein</fullName>
    </recommendedName>
</protein>
<evidence type="ECO:0000259" key="1">
    <source>
        <dbReference type="Pfam" id="PF13709"/>
    </source>
</evidence>
<dbReference type="Pfam" id="PF13709">
    <property type="entry name" value="DUF4159"/>
    <property type="match status" value="1"/>
</dbReference>
<comment type="caution">
    <text evidence="2">The sequence shown here is derived from an EMBL/GenBank/DDBJ whole genome shotgun (WGS) entry which is preliminary data.</text>
</comment>
<evidence type="ECO:0000313" key="2">
    <source>
        <dbReference type="EMBL" id="GAI52520.1"/>
    </source>
</evidence>
<reference evidence="2" key="1">
    <citation type="journal article" date="2014" name="Front. Microbiol.">
        <title>High frequency of phylogenetically diverse reductive dehalogenase-homologous genes in deep subseafloor sedimentary metagenomes.</title>
        <authorList>
            <person name="Kawai M."/>
            <person name="Futagami T."/>
            <person name="Toyoda A."/>
            <person name="Takaki Y."/>
            <person name="Nishi S."/>
            <person name="Hori S."/>
            <person name="Arai W."/>
            <person name="Tsubouchi T."/>
            <person name="Morono Y."/>
            <person name="Uchiyama I."/>
            <person name="Ito T."/>
            <person name="Fujiyama A."/>
            <person name="Inagaki F."/>
            <person name="Takami H."/>
        </authorList>
    </citation>
    <scope>NUCLEOTIDE SEQUENCE</scope>
    <source>
        <strain evidence="2">Expedition CK06-06</strain>
    </source>
</reference>
<dbReference type="InterPro" id="IPR025297">
    <property type="entry name" value="DUF4159"/>
</dbReference>
<feature type="non-terminal residue" evidence="2">
    <location>
        <position position="1"/>
    </location>
</feature>
<sequence length="162" mass="17891">YINSDDNFILKRSEEENLRNYLSSGGFVFIEAYGKPVPELPPKGGASLKKMLSDALGATISLVPIPNDHLLYHCFFDLDDGPPRSMNEYDQLPGNQQSDILEGVFIDSRLVALYSEKSFGEAWNKKVVSQAYQKIGVNAVVLALIQHGGNSFKLIENAGIIQ</sequence>
<gene>
    <name evidence="2" type="ORF">S06H3_56438</name>
</gene>
<organism evidence="2">
    <name type="scientific">marine sediment metagenome</name>
    <dbReference type="NCBI Taxonomy" id="412755"/>
    <lineage>
        <taxon>unclassified sequences</taxon>
        <taxon>metagenomes</taxon>
        <taxon>ecological metagenomes</taxon>
    </lineage>
</organism>
<dbReference type="Gene3D" id="3.40.50.12140">
    <property type="entry name" value="Domain of unknown function DUF4159"/>
    <property type="match status" value="1"/>
</dbReference>
<name>X1QNH9_9ZZZZ</name>
<dbReference type="AlphaFoldDB" id="X1QNH9"/>
<accession>X1QNH9</accession>
<feature type="domain" description="DUF4159" evidence="1">
    <location>
        <begin position="1"/>
        <end position="143"/>
    </location>
</feature>
<proteinExistence type="predicted"/>